<sequence>MLSVLTKYEAVEVAEKVSVAAGASTVVYKALMSPIGAAETDKESKAVTNRVENCIVGYSVELKLEDVLILLSMGVEYEKHFEIQL</sequence>
<keyword evidence="2" id="KW-1185">Reference proteome</keyword>
<dbReference type="Proteomes" id="UP000774326">
    <property type="component" value="Unassembled WGS sequence"/>
</dbReference>
<name>A0A9P8QCM3_WICPI</name>
<reference evidence="1" key="1">
    <citation type="journal article" date="2021" name="Open Biol.">
        <title>Shared evolutionary footprints suggest mitochondrial oxidative damage underlies multiple complex I losses in fungi.</title>
        <authorList>
            <person name="Schikora-Tamarit M.A."/>
            <person name="Marcet-Houben M."/>
            <person name="Nosek J."/>
            <person name="Gabaldon T."/>
        </authorList>
    </citation>
    <scope>NUCLEOTIDE SEQUENCE</scope>
    <source>
        <strain evidence="1">CBS2887</strain>
    </source>
</reference>
<accession>A0A9P8QCM3</accession>
<proteinExistence type="predicted"/>
<dbReference type="AlphaFoldDB" id="A0A9P8QCM3"/>
<comment type="caution">
    <text evidence="1">The sequence shown here is derived from an EMBL/GenBank/DDBJ whole genome shotgun (WGS) entry which is preliminary data.</text>
</comment>
<dbReference type="EMBL" id="JAEUBG010000519">
    <property type="protein sequence ID" value="KAH3688102.1"/>
    <property type="molecule type" value="Genomic_DNA"/>
</dbReference>
<evidence type="ECO:0000313" key="2">
    <source>
        <dbReference type="Proteomes" id="UP000774326"/>
    </source>
</evidence>
<evidence type="ECO:0000313" key="1">
    <source>
        <dbReference type="EMBL" id="KAH3688102.1"/>
    </source>
</evidence>
<protein>
    <submittedName>
        <fullName evidence="1">Uncharacterized protein</fullName>
    </submittedName>
</protein>
<gene>
    <name evidence="1" type="ORF">WICPIJ_000873</name>
</gene>
<reference evidence="1" key="2">
    <citation type="submission" date="2021-01" db="EMBL/GenBank/DDBJ databases">
        <authorList>
            <person name="Schikora-Tamarit M.A."/>
        </authorList>
    </citation>
    <scope>NUCLEOTIDE SEQUENCE</scope>
    <source>
        <strain evidence="1">CBS2887</strain>
    </source>
</reference>
<organism evidence="1 2">
    <name type="scientific">Wickerhamomyces pijperi</name>
    <name type="common">Yeast</name>
    <name type="synonym">Pichia pijperi</name>
    <dbReference type="NCBI Taxonomy" id="599730"/>
    <lineage>
        <taxon>Eukaryota</taxon>
        <taxon>Fungi</taxon>
        <taxon>Dikarya</taxon>
        <taxon>Ascomycota</taxon>
        <taxon>Saccharomycotina</taxon>
        <taxon>Saccharomycetes</taxon>
        <taxon>Phaffomycetales</taxon>
        <taxon>Wickerhamomycetaceae</taxon>
        <taxon>Wickerhamomyces</taxon>
    </lineage>
</organism>